<dbReference type="KEGG" id="bts:Btus_2055"/>
<accession>D5WQY6</accession>
<keyword evidence="2" id="KW-0812">Transmembrane</keyword>
<feature type="region of interest" description="Disordered" evidence="1">
    <location>
        <begin position="1"/>
        <end position="38"/>
    </location>
</feature>
<reference evidence="3 4" key="1">
    <citation type="journal article" date="2011" name="Stand. Genomic Sci.">
        <title>Complete genome sequence of the thermophilic, hydrogen-oxidizing Bacillus tusciae type strain (T2) and reclassification in the new genus, Kyrpidia gen. nov. as Kyrpidia tusciae comb. nov. and emendation of the family Alicyclobacillaceae da Costa and Rainey, 2010.</title>
        <authorList>
            <person name="Klenk H.P."/>
            <person name="Lapidus A."/>
            <person name="Chertkov O."/>
            <person name="Copeland A."/>
            <person name="Del Rio T.G."/>
            <person name="Nolan M."/>
            <person name="Lucas S."/>
            <person name="Chen F."/>
            <person name="Tice H."/>
            <person name="Cheng J.F."/>
            <person name="Han C."/>
            <person name="Bruce D."/>
            <person name="Goodwin L."/>
            <person name="Pitluck S."/>
            <person name="Pati A."/>
            <person name="Ivanova N."/>
            <person name="Mavromatis K."/>
            <person name="Daum C."/>
            <person name="Chen A."/>
            <person name="Palaniappan K."/>
            <person name="Chang Y.J."/>
            <person name="Land M."/>
            <person name="Hauser L."/>
            <person name="Jeffries C.D."/>
            <person name="Detter J.C."/>
            <person name="Rohde M."/>
            <person name="Abt B."/>
            <person name="Pukall R."/>
            <person name="Goker M."/>
            <person name="Bristow J."/>
            <person name="Markowitz V."/>
            <person name="Hugenholtz P."/>
            <person name="Eisen J.A."/>
        </authorList>
    </citation>
    <scope>NUCLEOTIDE SEQUENCE [LARGE SCALE GENOMIC DNA]</scope>
    <source>
        <strain evidence="3 4">DSM 2912</strain>
    </source>
</reference>
<proteinExistence type="predicted"/>
<dbReference type="OrthoDB" id="9800627at2"/>
<name>D5WQY6_KYRT2</name>
<keyword evidence="2" id="KW-0472">Membrane</keyword>
<protein>
    <recommendedName>
        <fullName evidence="5">Peptidase M50</fullName>
    </recommendedName>
</protein>
<sequence>MAGGKKEDKPDGIRPGGPPERETGRPPGASAPRWGPLGRDRFWLELTDGRMFAIDEETRRVVEDLLRGLSPGQIAREREVEEEDVRAVAQLLSDSIPAGETAGETAGIEPAEEATPSAPVSRPSPERRHVASNEARNVVDAPGGAFDRLPARAVPMVLFIAAVLAASAVIQIRFVAAVPPVWVAGLADQWLVAGALTVGLILHETGHWLITPREIPGRVRLVWFGPIPLLSLINTELWKWPRWRRIAVDAAGAGMDLAVGGVAAALGLLRPELGPFVWSFLFVHWIRMCLALIPLFQGDGYFLLVDWLGRPNLWGDAIRSLKARRLHWLSLYALLRVALQGLSWVWFWAWVVQAAHMWRRLLVEGAGWSLLVHPAVIFVCLSVAAQAFGWVRWIAFRASLARRMRNGVAVEPPAPSSWEREG</sequence>
<keyword evidence="2" id="KW-1133">Transmembrane helix</keyword>
<keyword evidence="4" id="KW-1185">Reference proteome</keyword>
<dbReference type="HOGENOM" id="CLU_650172_0_0_9"/>
<feature type="transmembrane region" description="Helical" evidence="2">
    <location>
        <begin position="190"/>
        <end position="210"/>
    </location>
</feature>
<feature type="transmembrane region" description="Helical" evidence="2">
    <location>
        <begin position="371"/>
        <end position="395"/>
    </location>
</feature>
<feature type="region of interest" description="Disordered" evidence="1">
    <location>
        <begin position="95"/>
        <end position="134"/>
    </location>
</feature>
<gene>
    <name evidence="3" type="ordered locus">Btus_2055</name>
</gene>
<dbReference type="AlphaFoldDB" id="D5WQY6"/>
<dbReference type="RefSeq" id="WP_013076031.1">
    <property type="nucleotide sequence ID" value="NC_014098.1"/>
</dbReference>
<dbReference type="EMBL" id="CP002017">
    <property type="protein sequence ID" value="ADG06745.1"/>
    <property type="molecule type" value="Genomic_DNA"/>
</dbReference>
<organism evidence="3 4">
    <name type="scientific">Kyrpidia tusciae (strain DSM 2912 / NBRC 15312 / T2)</name>
    <name type="common">Bacillus tusciae</name>
    <dbReference type="NCBI Taxonomy" id="562970"/>
    <lineage>
        <taxon>Bacteria</taxon>
        <taxon>Bacillati</taxon>
        <taxon>Bacillota</taxon>
        <taxon>Bacilli</taxon>
        <taxon>Bacillales</taxon>
        <taxon>Alicyclobacillaceae</taxon>
        <taxon>Kyrpidia</taxon>
    </lineage>
</organism>
<evidence type="ECO:0000313" key="3">
    <source>
        <dbReference type="EMBL" id="ADG06745.1"/>
    </source>
</evidence>
<evidence type="ECO:0000313" key="4">
    <source>
        <dbReference type="Proteomes" id="UP000002368"/>
    </source>
</evidence>
<dbReference type="eggNOG" id="COG1994">
    <property type="taxonomic scope" value="Bacteria"/>
</dbReference>
<evidence type="ECO:0000256" key="1">
    <source>
        <dbReference type="SAM" id="MobiDB-lite"/>
    </source>
</evidence>
<evidence type="ECO:0008006" key="5">
    <source>
        <dbReference type="Google" id="ProtNLM"/>
    </source>
</evidence>
<feature type="transmembrane region" description="Helical" evidence="2">
    <location>
        <begin position="156"/>
        <end position="178"/>
    </location>
</feature>
<feature type="transmembrane region" description="Helical" evidence="2">
    <location>
        <begin position="246"/>
        <end position="269"/>
    </location>
</feature>
<feature type="compositionally biased region" description="Basic and acidic residues" evidence="1">
    <location>
        <begin position="1"/>
        <end position="12"/>
    </location>
</feature>
<dbReference type="Proteomes" id="UP000002368">
    <property type="component" value="Chromosome"/>
</dbReference>
<feature type="transmembrane region" description="Helical" evidence="2">
    <location>
        <begin position="329"/>
        <end position="351"/>
    </location>
</feature>
<feature type="transmembrane region" description="Helical" evidence="2">
    <location>
        <begin position="275"/>
        <end position="296"/>
    </location>
</feature>
<evidence type="ECO:0000256" key="2">
    <source>
        <dbReference type="SAM" id="Phobius"/>
    </source>
</evidence>